<gene>
    <name evidence="2" type="ORF">MNBD_CHLOROFLEXI01-2616</name>
</gene>
<evidence type="ECO:0000259" key="1">
    <source>
        <dbReference type="Pfam" id="PF13769"/>
    </source>
</evidence>
<sequence>MATYQILYWHDIPVQVRAGRRRNRASVELPQRFQVAVDNAAMAADVTGTDGYLDGFSWSEAQEREGSPKEVATAVSNELITKYPKIEWRKTAENLKS</sequence>
<name>A0A3B0VFJ8_9ZZZZ</name>
<dbReference type="EMBL" id="UOEU01000084">
    <property type="protein sequence ID" value="VAW30776.1"/>
    <property type="molecule type" value="Genomic_DNA"/>
</dbReference>
<reference evidence="2" key="1">
    <citation type="submission" date="2018-06" db="EMBL/GenBank/DDBJ databases">
        <authorList>
            <person name="Zhirakovskaya E."/>
        </authorList>
    </citation>
    <scope>NUCLEOTIDE SEQUENCE</scope>
</reference>
<organism evidence="2">
    <name type="scientific">hydrothermal vent metagenome</name>
    <dbReference type="NCBI Taxonomy" id="652676"/>
    <lineage>
        <taxon>unclassified sequences</taxon>
        <taxon>metagenomes</taxon>
        <taxon>ecological metagenomes</taxon>
    </lineage>
</organism>
<dbReference type="AlphaFoldDB" id="A0A3B0VFJ8"/>
<dbReference type="Pfam" id="PF13769">
    <property type="entry name" value="Virulence_fact"/>
    <property type="match status" value="1"/>
</dbReference>
<accession>A0A3B0VFJ8</accession>
<protein>
    <recommendedName>
        <fullName evidence="1">Virulence factor domain-containing protein</fullName>
    </recommendedName>
</protein>
<evidence type="ECO:0000313" key="2">
    <source>
        <dbReference type="EMBL" id="VAW30776.1"/>
    </source>
</evidence>
<proteinExistence type="predicted"/>
<feature type="domain" description="Virulence factor" evidence="1">
    <location>
        <begin position="8"/>
        <end position="85"/>
    </location>
</feature>
<dbReference type="InterPro" id="IPR025989">
    <property type="entry name" value="Virulence_F_dom"/>
</dbReference>